<dbReference type="InterPro" id="IPR016181">
    <property type="entry name" value="Acyl_CoA_acyltransferase"/>
</dbReference>
<protein>
    <recommendedName>
        <fullName evidence="1">N-acetyltransferase domain-containing protein</fullName>
    </recommendedName>
</protein>
<name>A0A370U402_9HELO</name>
<comment type="caution">
    <text evidence="2">The sequence shown here is derived from an EMBL/GenBank/DDBJ whole genome shotgun (WGS) entry which is preliminary data.</text>
</comment>
<organism evidence="2 3">
    <name type="scientific">Venustampulla echinocandica</name>
    <dbReference type="NCBI Taxonomy" id="2656787"/>
    <lineage>
        <taxon>Eukaryota</taxon>
        <taxon>Fungi</taxon>
        <taxon>Dikarya</taxon>
        <taxon>Ascomycota</taxon>
        <taxon>Pezizomycotina</taxon>
        <taxon>Leotiomycetes</taxon>
        <taxon>Helotiales</taxon>
        <taxon>Pleuroascaceae</taxon>
        <taxon>Venustampulla</taxon>
    </lineage>
</organism>
<dbReference type="Gene3D" id="3.40.630.30">
    <property type="match status" value="1"/>
</dbReference>
<evidence type="ECO:0000313" key="3">
    <source>
        <dbReference type="Proteomes" id="UP000254866"/>
    </source>
</evidence>
<proteinExistence type="predicted"/>
<dbReference type="STRING" id="2656787.A0A370U402"/>
<feature type="domain" description="N-acetyltransferase" evidence="1">
    <location>
        <begin position="66"/>
        <end position="247"/>
    </location>
</feature>
<dbReference type="Proteomes" id="UP000254866">
    <property type="component" value="Unassembled WGS sequence"/>
</dbReference>
<sequence length="247" mass="27476">MPSSIIEAVPTMPLKAPARAKVNLIAWDPESPAHAERMVQQRVACGWKQDYIEQWRVLQRKGKMALQWVVLSEEDPEKESKLAQHLLKYPGEAAPILDSATALGGNPRVPSSQSFIPVGHISLNSETPYPDQADASKGIYCISTFYISRAIQGGGLGRATMDTLESEAVKEPLCAKVLSLDTLANNSANRSQMWVEIGMKPPALSNEDWYTRRGYEVYRFEEGHIKHIDPNGKVWPLDSVFMKKTVA</sequence>
<dbReference type="PROSITE" id="PS51186">
    <property type="entry name" value="GNAT"/>
    <property type="match status" value="1"/>
</dbReference>
<accession>A0A370U402</accession>
<dbReference type="SUPFAM" id="SSF55729">
    <property type="entry name" value="Acyl-CoA N-acyltransferases (Nat)"/>
    <property type="match status" value="1"/>
</dbReference>
<keyword evidence="3" id="KW-1185">Reference proteome</keyword>
<evidence type="ECO:0000259" key="1">
    <source>
        <dbReference type="PROSITE" id="PS51186"/>
    </source>
</evidence>
<dbReference type="Pfam" id="PF00583">
    <property type="entry name" value="Acetyltransf_1"/>
    <property type="match status" value="1"/>
</dbReference>
<dbReference type="GeneID" id="43595339"/>
<dbReference type="RefSeq" id="XP_031875167.1">
    <property type="nucleotide sequence ID" value="XM_032011113.1"/>
</dbReference>
<dbReference type="AlphaFoldDB" id="A0A370U402"/>
<dbReference type="GO" id="GO:0016747">
    <property type="term" value="F:acyltransferase activity, transferring groups other than amino-acyl groups"/>
    <property type="evidence" value="ECO:0007669"/>
    <property type="project" value="InterPro"/>
</dbReference>
<dbReference type="EMBL" id="NPIC01000001">
    <property type="protein sequence ID" value="RDL42511.1"/>
    <property type="molecule type" value="Genomic_DNA"/>
</dbReference>
<dbReference type="OrthoDB" id="2326446at2759"/>
<reference evidence="2 3" key="1">
    <citation type="journal article" date="2018" name="IMA Fungus">
        <title>IMA Genome-F 9: Draft genome sequence of Annulohypoxylon stygium, Aspergillus mulundensis, Berkeleyomyces basicola (syn. Thielaviopsis basicola), Ceratocystis smalleyi, two Cercospora beticola strains, Coleophoma cylindrospora, Fusarium fracticaudum, Phialophora cf. hyalina, and Morchella septimelata.</title>
        <authorList>
            <person name="Wingfield B.D."/>
            <person name="Bills G.F."/>
            <person name="Dong Y."/>
            <person name="Huang W."/>
            <person name="Nel W.J."/>
            <person name="Swalarsk-Parry B.S."/>
            <person name="Vaghefi N."/>
            <person name="Wilken P.M."/>
            <person name="An Z."/>
            <person name="de Beer Z.W."/>
            <person name="De Vos L."/>
            <person name="Chen L."/>
            <person name="Duong T.A."/>
            <person name="Gao Y."/>
            <person name="Hammerbacher A."/>
            <person name="Kikkert J.R."/>
            <person name="Li Y."/>
            <person name="Li H."/>
            <person name="Li K."/>
            <person name="Li Q."/>
            <person name="Liu X."/>
            <person name="Ma X."/>
            <person name="Naidoo K."/>
            <person name="Pethybridge S.J."/>
            <person name="Sun J."/>
            <person name="Steenkamp E.T."/>
            <person name="van der Nest M.A."/>
            <person name="van Wyk S."/>
            <person name="Wingfield M.J."/>
            <person name="Xiong C."/>
            <person name="Yue Q."/>
            <person name="Zhang X."/>
        </authorList>
    </citation>
    <scope>NUCLEOTIDE SEQUENCE [LARGE SCALE GENOMIC DNA]</scope>
    <source>
        <strain evidence="2 3">BP 5553</strain>
    </source>
</reference>
<dbReference type="InterPro" id="IPR000182">
    <property type="entry name" value="GNAT_dom"/>
</dbReference>
<gene>
    <name evidence="2" type="ORF">BP5553_02490</name>
</gene>
<evidence type="ECO:0000313" key="2">
    <source>
        <dbReference type="EMBL" id="RDL42511.1"/>
    </source>
</evidence>